<dbReference type="InterPro" id="IPR051873">
    <property type="entry name" value="KNR4/SMI1_regulator"/>
</dbReference>
<dbReference type="Proteomes" id="UP001595872">
    <property type="component" value="Unassembled WGS sequence"/>
</dbReference>
<evidence type="ECO:0000313" key="3">
    <source>
        <dbReference type="Proteomes" id="UP001595872"/>
    </source>
</evidence>
<dbReference type="Gene3D" id="3.80.10.10">
    <property type="entry name" value="Ribonuclease Inhibitor"/>
    <property type="match status" value="1"/>
</dbReference>
<accession>A0ABV9TQZ3</accession>
<feature type="domain" description="Knr4/Smi1-like" evidence="1">
    <location>
        <begin position="173"/>
        <end position="313"/>
    </location>
</feature>
<comment type="caution">
    <text evidence="2">The sequence shown here is derived from an EMBL/GenBank/DDBJ whole genome shotgun (WGS) entry which is preliminary data.</text>
</comment>
<organism evidence="2 3">
    <name type="scientific">Actinomadura gamaensis</name>
    <dbReference type="NCBI Taxonomy" id="1763541"/>
    <lineage>
        <taxon>Bacteria</taxon>
        <taxon>Bacillati</taxon>
        <taxon>Actinomycetota</taxon>
        <taxon>Actinomycetes</taxon>
        <taxon>Streptosporangiales</taxon>
        <taxon>Thermomonosporaceae</taxon>
        <taxon>Actinomadura</taxon>
    </lineage>
</organism>
<sequence>MAKRREASDPAAVLRELCSRVADAAPEGWLRASVTGVADAQGAGQTGVAYDLADGAERVVEMDLQSVLRRAYRAFGEAGRVLGVEAGVTASGEFEVATGCELSGVDRPKRGFLYMIDADALPADPGDEQDGPVDSTQAGDPDEAVRLLRAYLRYRDELFGFSDEAPFRNLPAPPSAESLDRLEGRLGTALPDDLRALYGVADGDGEAGVFERLSCWLSVEAVAAVHGGDRHWAGGGRTERFFGPFVPDADPPGTVRRSADRPGWIPFVLCTGGDLLAVDMDPAGGGRPGQVIRLGAGRGVRYVADSVTSLLRRHVDAFARGAYTIGDDGELRLDAPRDEPGPSVQILRVDGAGDVDLGSARQAPHLLAVELSRCASADLSPLREAPVETLDLELKSIDLAPLAGHPTLRRVTLSAPHAVDLGPLRTLPRLAHLDVSRASVHHLRVIAELDGLRSLALRYEQWEEWWSLGERLPGLAAAFLVGKGRHDRLAAWLAEFDARGVRPRAGARRIHSGRL</sequence>
<proteinExistence type="predicted"/>
<dbReference type="EMBL" id="JBHSIT010000001">
    <property type="protein sequence ID" value="MFC4906029.1"/>
    <property type="molecule type" value="Genomic_DNA"/>
</dbReference>
<dbReference type="InterPro" id="IPR037883">
    <property type="entry name" value="Knr4/Smi1-like_sf"/>
</dbReference>
<dbReference type="Pfam" id="PF09346">
    <property type="entry name" value="SMI1_KNR4"/>
    <property type="match status" value="1"/>
</dbReference>
<dbReference type="InterPro" id="IPR032675">
    <property type="entry name" value="LRR_dom_sf"/>
</dbReference>
<evidence type="ECO:0000313" key="2">
    <source>
        <dbReference type="EMBL" id="MFC4906029.1"/>
    </source>
</evidence>
<reference evidence="3" key="1">
    <citation type="journal article" date="2019" name="Int. J. Syst. Evol. Microbiol.">
        <title>The Global Catalogue of Microorganisms (GCM) 10K type strain sequencing project: providing services to taxonomists for standard genome sequencing and annotation.</title>
        <authorList>
            <consortium name="The Broad Institute Genomics Platform"/>
            <consortium name="The Broad Institute Genome Sequencing Center for Infectious Disease"/>
            <person name="Wu L."/>
            <person name="Ma J."/>
        </authorList>
    </citation>
    <scope>NUCLEOTIDE SEQUENCE [LARGE SCALE GENOMIC DNA]</scope>
    <source>
        <strain evidence="3">KLKA75</strain>
    </source>
</reference>
<dbReference type="PANTHER" id="PTHR47432">
    <property type="entry name" value="CELL WALL ASSEMBLY REGULATOR SMI1"/>
    <property type="match status" value="1"/>
</dbReference>
<dbReference type="PANTHER" id="PTHR47432:SF1">
    <property type="entry name" value="CELL WALL ASSEMBLY REGULATOR SMI1"/>
    <property type="match status" value="1"/>
</dbReference>
<dbReference type="SUPFAM" id="SSF160631">
    <property type="entry name" value="SMI1/KNR4-like"/>
    <property type="match status" value="1"/>
</dbReference>
<dbReference type="SMART" id="SM00860">
    <property type="entry name" value="SMI1_KNR4"/>
    <property type="match status" value="1"/>
</dbReference>
<evidence type="ECO:0000259" key="1">
    <source>
        <dbReference type="SMART" id="SM00860"/>
    </source>
</evidence>
<dbReference type="SUPFAM" id="SSF52058">
    <property type="entry name" value="L domain-like"/>
    <property type="match status" value="1"/>
</dbReference>
<name>A0ABV9TQZ3_9ACTN</name>
<dbReference type="InterPro" id="IPR018958">
    <property type="entry name" value="Knr4/Smi1-like_dom"/>
</dbReference>
<gene>
    <name evidence="2" type="ORF">ACFPCY_01730</name>
</gene>
<protein>
    <submittedName>
        <fullName evidence="2">SMI1/KNR4 family protein</fullName>
    </submittedName>
</protein>
<dbReference type="RefSeq" id="WP_378251755.1">
    <property type="nucleotide sequence ID" value="NZ_JBHSIT010000001.1"/>
</dbReference>
<keyword evidence="3" id="KW-1185">Reference proteome</keyword>